<feature type="region of interest" description="Disordered" evidence="5">
    <location>
        <begin position="56"/>
        <end position="83"/>
    </location>
</feature>
<evidence type="ECO:0000256" key="2">
    <source>
        <dbReference type="ARBA" id="ARBA00023015"/>
    </source>
</evidence>
<organism evidence="6 7">
    <name type="scientific">Erythroxylum novogranatense</name>
    <dbReference type="NCBI Taxonomy" id="1862640"/>
    <lineage>
        <taxon>Eukaryota</taxon>
        <taxon>Viridiplantae</taxon>
        <taxon>Streptophyta</taxon>
        <taxon>Embryophyta</taxon>
        <taxon>Tracheophyta</taxon>
        <taxon>Spermatophyta</taxon>
        <taxon>Magnoliopsida</taxon>
        <taxon>eudicotyledons</taxon>
        <taxon>Gunneridae</taxon>
        <taxon>Pentapetalae</taxon>
        <taxon>rosids</taxon>
        <taxon>fabids</taxon>
        <taxon>Malpighiales</taxon>
        <taxon>Erythroxylaceae</taxon>
        <taxon>Erythroxylum</taxon>
    </lineage>
</organism>
<evidence type="ECO:0000256" key="3">
    <source>
        <dbReference type="ARBA" id="ARBA00023163"/>
    </source>
</evidence>
<dbReference type="GO" id="GO:0006355">
    <property type="term" value="P:regulation of DNA-templated transcription"/>
    <property type="evidence" value="ECO:0007669"/>
    <property type="project" value="InterPro"/>
</dbReference>
<sequence length="140" mass="15659">MGISRNPLLVSLINMVQGNEEVGNQGGGDQSLWDKVLEGQSKKRCQVKKQSFIRKNGGHVRTKRASRIPKKRRARLEGGKTGGNGIVRRVRTLRKLVPHSDQSMGLDGLFRETADYIISLQMKVEVMQIMVKVLSSSDEE</sequence>
<protein>
    <recommendedName>
        <fullName evidence="8">Transcription factor UPBEAT1</fullName>
    </recommendedName>
</protein>
<accession>A0AAV8S983</accession>
<dbReference type="InterPro" id="IPR044660">
    <property type="entry name" value="IBH1-like"/>
</dbReference>
<evidence type="ECO:0008006" key="8">
    <source>
        <dbReference type="Google" id="ProtNLM"/>
    </source>
</evidence>
<feature type="compositionally biased region" description="Basic residues" evidence="5">
    <location>
        <begin position="56"/>
        <end position="74"/>
    </location>
</feature>
<dbReference type="AlphaFoldDB" id="A0AAV8S983"/>
<dbReference type="GO" id="GO:0005634">
    <property type="term" value="C:nucleus"/>
    <property type="evidence" value="ECO:0007669"/>
    <property type="project" value="UniProtKB-SubCell"/>
</dbReference>
<proteinExistence type="predicted"/>
<name>A0AAV8S983_9ROSI</name>
<evidence type="ECO:0000256" key="4">
    <source>
        <dbReference type="ARBA" id="ARBA00023242"/>
    </source>
</evidence>
<dbReference type="InterPro" id="IPR044549">
    <property type="entry name" value="bHLH_AtIBH1-like"/>
</dbReference>
<dbReference type="CDD" id="cd11444">
    <property type="entry name" value="bHLH_AtIBH1_like"/>
    <property type="match status" value="1"/>
</dbReference>
<evidence type="ECO:0000256" key="5">
    <source>
        <dbReference type="SAM" id="MobiDB-lite"/>
    </source>
</evidence>
<keyword evidence="4" id="KW-0539">Nucleus</keyword>
<comment type="caution">
    <text evidence="6">The sequence shown here is derived from an EMBL/GenBank/DDBJ whole genome shotgun (WGS) entry which is preliminary data.</text>
</comment>
<dbReference type="Proteomes" id="UP001159364">
    <property type="component" value="Linkage Group LG12"/>
</dbReference>
<keyword evidence="7" id="KW-1185">Reference proteome</keyword>
<evidence type="ECO:0000256" key="1">
    <source>
        <dbReference type="ARBA" id="ARBA00004123"/>
    </source>
</evidence>
<dbReference type="EMBL" id="JAIWQS010000012">
    <property type="protein sequence ID" value="KAJ8748654.1"/>
    <property type="molecule type" value="Genomic_DNA"/>
</dbReference>
<dbReference type="PANTHER" id="PTHR33124:SF39">
    <property type="entry name" value="TRANSCRIPTION FACTOR UPBEAT1"/>
    <property type="match status" value="1"/>
</dbReference>
<gene>
    <name evidence="6" type="ORF">K2173_008099</name>
</gene>
<comment type="subcellular location">
    <subcellularLocation>
        <location evidence="1">Nucleus</location>
    </subcellularLocation>
</comment>
<evidence type="ECO:0000313" key="7">
    <source>
        <dbReference type="Proteomes" id="UP001159364"/>
    </source>
</evidence>
<keyword evidence="2" id="KW-0805">Transcription regulation</keyword>
<keyword evidence="3" id="KW-0804">Transcription</keyword>
<evidence type="ECO:0000313" key="6">
    <source>
        <dbReference type="EMBL" id="KAJ8748654.1"/>
    </source>
</evidence>
<reference evidence="6 7" key="1">
    <citation type="submission" date="2021-09" db="EMBL/GenBank/DDBJ databases">
        <title>Genomic insights and catalytic innovation underlie evolution of tropane alkaloids biosynthesis.</title>
        <authorList>
            <person name="Wang Y.-J."/>
            <person name="Tian T."/>
            <person name="Huang J.-P."/>
            <person name="Huang S.-X."/>
        </authorList>
    </citation>
    <scope>NUCLEOTIDE SEQUENCE [LARGE SCALE GENOMIC DNA]</scope>
    <source>
        <strain evidence="6">KIB-2018</strain>
        <tissue evidence="6">Leaf</tissue>
    </source>
</reference>
<dbReference type="PANTHER" id="PTHR33124">
    <property type="entry name" value="TRANSCRIPTION FACTOR IBH1-LIKE 1"/>
    <property type="match status" value="1"/>
</dbReference>